<organism evidence="6 7">
    <name type="scientific">Dyadobacter psychrotolerans</name>
    <dbReference type="NCBI Taxonomy" id="2541721"/>
    <lineage>
        <taxon>Bacteria</taxon>
        <taxon>Pseudomonadati</taxon>
        <taxon>Bacteroidota</taxon>
        <taxon>Cytophagia</taxon>
        <taxon>Cytophagales</taxon>
        <taxon>Spirosomataceae</taxon>
        <taxon>Dyadobacter</taxon>
    </lineage>
</organism>
<keyword evidence="3 5" id="KW-1133">Transmembrane helix</keyword>
<dbReference type="GO" id="GO:0016765">
    <property type="term" value="F:transferase activity, transferring alkyl or aryl (other than methyl) groups"/>
    <property type="evidence" value="ECO:0007669"/>
    <property type="project" value="InterPro"/>
</dbReference>
<evidence type="ECO:0000313" key="7">
    <source>
        <dbReference type="Proteomes" id="UP000294850"/>
    </source>
</evidence>
<feature type="transmembrane region" description="Helical" evidence="5">
    <location>
        <begin position="110"/>
        <end position="130"/>
    </location>
</feature>
<evidence type="ECO:0000256" key="1">
    <source>
        <dbReference type="ARBA" id="ARBA00004141"/>
    </source>
</evidence>
<evidence type="ECO:0000256" key="4">
    <source>
        <dbReference type="ARBA" id="ARBA00023136"/>
    </source>
</evidence>
<feature type="transmembrane region" description="Helical" evidence="5">
    <location>
        <begin position="86"/>
        <end position="104"/>
    </location>
</feature>
<comment type="subcellular location">
    <subcellularLocation>
        <location evidence="1">Membrane</location>
        <topology evidence="1">Multi-pass membrane protein</topology>
    </subcellularLocation>
</comment>
<dbReference type="Pfam" id="PF01040">
    <property type="entry name" value="UbiA"/>
    <property type="match status" value="1"/>
</dbReference>
<feature type="transmembrane region" description="Helical" evidence="5">
    <location>
        <begin position="40"/>
        <end position="65"/>
    </location>
</feature>
<name>A0A4R5DYZ4_9BACT</name>
<evidence type="ECO:0000256" key="5">
    <source>
        <dbReference type="SAM" id="Phobius"/>
    </source>
</evidence>
<dbReference type="Gene3D" id="1.20.120.1780">
    <property type="entry name" value="UbiA prenyltransferase"/>
    <property type="match status" value="1"/>
</dbReference>
<keyword evidence="4 5" id="KW-0472">Membrane</keyword>
<dbReference type="InterPro" id="IPR000537">
    <property type="entry name" value="UbiA_prenyltransferase"/>
</dbReference>
<evidence type="ECO:0000256" key="2">
    <source>
        <dbReference type="ARBA" id="ARBA00022692"/>
    </source>
</evidence>
<keyword evidence="2 5" id="KW-0812">Transmembrane</keyword>
<accession>A0A4R5DYZ4</accession>
<gene>
    <name evidence="6" type="ORF">E0F88_10410</name>
</gene>
<comment type="caution">
    <text evidence="6">The sequence shown here is derived from an EMBL/GenBank/DDBJ whole genome shotgun (WGS) entry which is preliminary data.</text>
</comment>
<feature type="transmembrane region" description="Helical" evidence="5">
    <location>
        <begin position="178"/>
        <end position="198"/>
    </location>
</feature>
<dbReference type="AlphaFoldDB" id="A0A4R5DYZ4"/>
<dbReference type="RefSeq" id="WP_131958167.1">
    <property type="nucleotide sequence ID" value="NZ_SMFL01000003.1"/>
</dbReference>
<evidence type="ECO:0008006" key="8">
    <source>
        <dbReference type="Google" id="ProtNLM"/>
    </source>
</evidence>
<sequence>MGSRIIQFVFFANYFVGLLAVALSVETVFQLEFPHNSPVYYVLLFSATVMYYTYAYSGAAGSAVSANPRTEWYRNHRDFIKQSQKILFLICLISVSVIFFRYYTEIFSMPLAYWLMLSTIPLAAVLYYGLLPSSFNLRNTGWFKAFVIGFVWAGCVNILPVTMLRIEHGIYIADPGFMLWLFIKNWMFCTVNAIMFDIKDYEDDANKQLKTFVVRIGLRKTIFYVIIPLLLIGVLSLLIFTHYKNFKPLTIAFNLIPFLSLLFVAYSLQRPKRILYYLIVIDGLLLVKAICGISGMVLMRYMD</sequence>
<proteinExistence type="predicted"/>
<dbReference type="EMBL" id="SMFL01000003">
    <property type="protein sequence ID" value="TDE16635.1"/>
    <property type="molecule type" value="Genomic_DNA"/>
</dbReference>
<protein>
    <recommendedName>
        <fullName evidence="8">UbiA prenyltransferase family protein</fullName>
    </recommendedName>
</protein>
<keyword evidence="7" id="KW-1185">Reference proteome</keyword>
<feature type="transmembrane region" description="Helical" evidence="5">
    <location>
        <begin position="275"/>
        <end position="299"/>
    </location>
</feature>
<feature type="transmembrane region" description="Helical" evidence="5">
    <location>
        <begin position="222"/>
        <end position="243"/>
    </location>
</feature>
<dbReference type="GO" id="GO:0016020">
    <property type="term" value="C:membrane"/>
    <property type="evidence" value="ECO:0007669"/>
    <property type="project" value="UniProtKB-SubCell"/>
</dbReference>
<feature type="transmembrane region" description="Helical" evidence="5">
    <location>
        <begin position="142"/>
        <end position="166"/>
    </location>
</feature>
<reference evidence="6 7" key="1">
    <citation type="submission" date="2019-03" db="EMBL/GenBank/DDBJ databases">
        <title>Dyadobacter AR-3-6 sp. nov., isolated from arctic soil.</title>
        <authorList>
            <person name="Chaudhary D.K."/>
        </authorList>
    </citation>
    <scope>NUCLEOTIDE SEQUENCE [LARGE SCALE GENOMIC DNA]</scope>
    <source>
        <strain evidence="6 7">AR-3-6</strain>
    </source>
</reference>
<evidence type="ECO:0000313" key="6">
    <source>
        <dbReference type="EMBL" id="TDE16635.1"/>
    </source>
</evidence>
<dbReference type="OrthoDB" id="1452981at2"/>
<dbReference type="Proteomes" id="UP000294850">
    <property type="component" value="Unassembled WGS sequence"/>
</dbReference>
<feature type="transmembrane region" description="Helical" evidence="5">
    <location>
        <begin position="249"/>
        <end position="268"/>
    </location>
</feature>
<evidence type="ECO:0000256" key="3">
    <source>
        <dbReference type="ARBA" id="ARBA00022989"/>
    </source>
</evidence>